<dbReference type="PANTHER" id="PTHR10837:SF4">
    <property type="entry name" value="PROTEIN-ARGININE DEIMINASE TYPE-6"/>
    <property type="match status" value="1"/>
</dbReference>
<evidence type="ECO:0000259" key="5">
    <source>
        <dbReference type="Pfam" id="PF08526"/>
    </source>
</evidence>
<evidence type="ECO:0000256" key="2">
    <source>
        <dbReference type="ARBA" id="ARBA00008166"/>
    </source>
</evidence>
<reference evidence="8" key="2">
    <citation type="submission" date="2025-08" db="UniProtKB">
        <authorList>
            <consortium name="RefSeq"/>
        </authorList>
    </citation>
    <scope>IDENTIFICATION</scope>
    <source>
        <tissue evidence="8">Tongue muscle</tissue>
    </source>
</reference>
<dbReference type="InterPro" id="IPR013733">
    <property type="entry name" value="Prot_Arg_deaminase_cen_dom"/>
</dbReference>
<comment type="similarity">
    <text evidence="2">Belongs to the protein arginine deiminase family.</text>
</comment>
<name>A0ABM4HG72_ODOVR</name>
<feature type="domain" description="Protein-arginine deiminase (PAD) N-terminal" evidence="5">
    <location>
        <begin position="29"/>
        <end position="142"/>
    </location>
</feature>
<dbReference type="Gene3D" id="2.60.40.1700">
    <property type="entry name" value="Protein-arginine deiminase, central domain"/>
    <property type="match status" value="1"/>
</dbReference>
<dbReference type="InterPro" id="IPR008972">
    <property type="entry name" value="Cupredoxin"/>
</dbReference>
<dbReference type="Pfam" id="PF03068">
    <property type="entry name" value="PAD"/>
    <property type="match status" value="1"/>
</dbReference>
<dbReference type="CDD" id="cd04214">
    <property type="entry name" value="PAD_N"/>
    <property type="match status" value="1"/>
</dbReference>
<dbReference type="PIRSF" id="PIRSF001247">
    <property type="entry name" value="Protein-arginine_deiminase"/>
    <property type="match status" value="1"/>
</dbReference>
<organism evidence="7 8">
    <name type="scientific">Odocoileus virginianus</name>
    <name type="common">White-tailed deer</name>
    <dbReference type="NCBI Taxonomy" id="9874"/>
    <lineage>
        <taxon>Eukaryota</taxon>
        <taxon>Metazoa</taxon>
        <taxon>Chordata</taxon>
        <taxon>Craniata</taxon>
        <taxon>Vertebrata</taxon>
        <taxon>Euteleostomi</taxon>
        <taxon>Mammalia</taxon>
        <taxon>Eutheria</taxon>
        <taxon>Laurasiatheria</taxon>
        <taxon>Artiodactyla</taxon>
        <taxon>Ruminantia</taxon>
        <taxon>Pecora</taxon>
        <taxon>Cervidae</taxon>
        <taxon>Odocoileinae</taxon>
        <taxon>Odocoileus</taxon>
    </lineage>
</organism>
<dbReference type="InterPro" id="IPR038685">
    <property type="entry name" value="PAD_N_sf"/>
</dbReference>
<dbReference type="InterPro" id="IPR036556">
    <property type="entry name" value="PAD_central_sf"/>
</dbReference>
<evidence type="ECO:0000256" key="1">
    <source>
        <dbReference type="ARBA" id="ARBA00004496"/>
    </source>
</evidence>
<sequence>MHPLQTLAPDGFLSRASSAEASQPRGRAMAFRNVVPLSLDSPAHAVCVLGMEIFLDVSRCAPRSCESFSVDASLGIVVRVCSAAPVGSKEEPATTRWPLSSPTTVLVAMTSPNFAEDEGKVLVFYHQPDEDAPVATAVLHLTGVELSLDVDVYRSGRFEARDKQAKKTWVWGPSGWGAILLVNCSPSVSGQPVDKSKAFSSEVKSLSQMVLKVQGPSCIIKNYRVVLHTSKEEAEKARVYRPQNDGSTTFELVLGPDQHTYTLAPQWDDVKDALEETFYVEALEFPSASFSGLISFSASLVEESQDPLVPETVLYKDTVLFRVAPCIFVPSTQMPLEVYLCRELQVQGFVSTVTELSERSNSQVASVYEDPNRLGRWLQDEMAFCYTQAPHKTVSLVLDTPRVAKLDDFPMKYSLSPGVGYLTLHTQDHRVASIDAAGKLMVSPPVKAQGKEYPLGRVLVGSSFYPSKDSRNMSRSLWDFLRAQQVQAPVELFSDWLMTGHACEFMCFIPAQYKVEGKKDFWLLLASPSSCYKLFKEKQKEGYGDATLFEGLRKDQLVSNGREPVTINQLLADEKMRKQNDYVEKCIHLNRSILKRELGLQEEDIIPIPQLFCLEHIANAPSSEQTEKLYARPYFPNLLQMVVMGLNLGIPKPFGPRVNGTCCLEERVCRFLEPLGFQCTFIDDFDCYLTEIGDFCSCANIRRVPFAFKWWGMVP</sequence>
<dbReference type="InterPro" id="IPR013530">
    <property type="entry name" value="PAD_C"/>
</dbReference>
<dbReference type="SUPFAM" id="SSF55909">
    <property type="entry name" value="Pentein"/>
    <property type="match status" value="1"/>
</dbReference>
<keyword evidence="7" id="KW-1185">Reference proteome</keyword>
<dbReference type="InterPro" id="IPR004303">
    <property type="entry name" value="PAD"/>
</dbReference>
<dbReference type="InterPro" id="IPR013732">
    <property type="entry name" value="PAD_N"/>
</dbReference>
<evidence type="ECO:0000256" key="3">
    <source>
        <dbReference type="ARBA" id="ARBA00022490"/>
    </source>
</evidence>
<feature type="domain" description="Protein-arginine deiminase (PAD) central" evidence="6">
    <location>
        <begin position="144"/>
        <end position="302"/>
    </location>
</feature>
<dbReference type="PANTHER" id="PTHR10837">
    <property type="entry name" value="PEPTIDYLARGININE DEIMINASE"/>
    <property type="match status" value="1"/>
</dbReference>
<protein>
    <submittedName>
        <fullName evidence="8">Protein-arginine deiminase type-6</fullName>
    </submittedName>
</protein>
<dbReference type="SUPFAM" id="SSF110083">
    <property type="entry name" value="Peptidylarginine deiminase Pad4, middle domain"/>
    <property type="match status" value="1"/>
</dbReference>
<feature type="domain" description="Protein-arginine deiminase C-terminal" evidence="4">
    <location>
        <begin position="314"/>
        <end position="711"/>
    </location>
</feature>
<dbReference type="GeneID" id="110140652"/>
<dbReference type="RefSeq" id="XP_070314547.1">
    <property type="nucleotide sequence ID" value="XM_070458446.1"/>
</dbReference>
<comment type="subcellular location">
    <subcellularLocation>
        <location evidence="1">Cytoplasm</location>
    </subcellularLocation>
</comment>
<accession>A0ABM4HG72</accession>
<dbReference type="SUPFAM" id="SSF49503">
    <property type="entry name" value="Cupredoxins"/>
    <property type="match status" value="1"/>
</dbReference>
<dbReference type="Pfam" id="PF08527">
    <property type="entry name" value="PAD_M"/>
    <property type="match status" value="1"/>
</dbReference>
<dbReference type="Proteomes" id="UP001652640">
    <property type="component" value="Chromosome 30"/>
</dbReference>
<evidence type="ECO:0000259" key="6">
    <source>
        <dbReference type="Pfam" id="PF08527"/>
    </source>
</evidence>
<dbReference type="Gene3D" id="2.60.40.1860">
    <property type="entry name" value="Protein-arginine deiminase, N-terminal domain"/>
    <property type="match status" value="1"/>
</dbReference>
<dbReference type="Gene3D" id="3.75.10.10">
    <property type="entry name" value="L-arginine/glycine Amidinotransferase, Chain A"/>
    <property type="match status" value="1"/>
</dbReference>
<evidence type="ECO:0000313" key="7">
    <source>
        <dbReference type="Proteomes" id="UP001652640"/>
    </source>
</evidence>
<gene>
    <name evidence="8" type="primary">PADI6</name>
</gene>
<proteinExistence type="inferred from homology"/>
<dbReference type="Pfam" id="PF08526">
    <property type="entry name" value="PAD_N"/>
    <property type="match status" value="1"/>
</dbReference>
<keyword evidence="3" id="KW-0963">Cytoplasm</keyword>
<evidence type="ECO:0000313" key="8">
    <source>
        <dbReference type="RefSeq" id="XP_070314547.1"/>
    </source>
</evidence>
<reference evidence="7" key="1">
    <citation type="journal article" date="2022" name="J. Hered.">
        <title>A De Novo Chromosome-Level Genome Assembly of the White-Tailed Deer, Odocoileus Virginianus.</title>
        <authorList>
            <person name="London E.W."/>
            <person name="Roca A.L."/>
            <person name="Novakofski J.E."/>
            <person name="Mateus-Pinilla N.E."/>
        </authorList>
    </citation>
    <scope>NUCLEOTIDE SEQUENCE [LARGE SCALE GENOMIC DNA]</scope>
</reference>
<evidence type="ECO:0000259" key="4">
    <source>
        <dbReference type="Pfam" id="PF03068"/>
    </source>
</evidence>